<dbReference type="PIRSF" id="PIRSF030820">
    <property type="entry name" value="UCP030820"/>
    <property type="match status" value="1"/>
</dbReference>
<dbReference type="AlphaFoldDB" id="A0A081BAR5"/>
<name>A0A081BAR5_9HYPH</name>
<dbReference type="STRING" id="1333998.M2A_1632"/>
<accession>A0A081BAR5</accession>
<dbReference type="RefSeq" id="WP_045445629.1">
    <property type="nucleotide sequence ID" value="NZ_BBIO01000007.1"/>
</dbReference>
<reference evidence="1 2" key="1">
    <citation type="submission" date="2014-07" db="EMBL/GenBank/DDBJ databases">
        <title>Tepidicaulis marinum gen. nov., sp. nov., a novel marine bacterium denitrifying nitrate to nitrous oxide strictly under microaerobic conditions.</title>
        <authorList>
            <person name="Takeuchi M."/>
            <person name="Yamagishi T."/>
            <person name="Kamagata Y."/>
            <person name="Oshima K."/>
            <person name="Hattori M."/>
            <person name="Katayama T."/>
            <person name="Hanada S."/>
            <person name="Tamaki H."/>
            <person name="Marumo K."/>
            <person name="Maeda H."/>
            <person name="Nedachi M."/>
            <person name="Iwasaki W."/>
            <person name="Suwa Y."/>
            <person name="Sakata S."/>
        </authorList>
    </citation>
    <scope>NUCLEOTIDE SEQUENCE [LARGE SCALE GENOMIC DNA]</scope>
    <source>
        <strain evidence="1 2">MA2</strain>
    </source>
</reference>
<dbReference type="Pfam" id="PF06073">
    <property type="entry name" value="DUF934"/>
    <property type="match status" value="1"/>
</dbReference>
<dbReference type="EMBL" id="BBIO01000007">
    <property type="protein sequence ID" value="GAK45133.1"/>
    <property type="molecule type" value="Genomic_DNA"/>
</dbReference>
<organism evidence="1 2">
    <name type="scientific">Tepidicaulis marinus</name>
    <dbReference type="NCBI Taxonomy" id="1333998"/>
    <lineage>
        <taxon>Bacteria</taxon>
        <taxon>Pseudomonadati</taxon>
        <taxon>Pseudomonadota</taxon>
        <taxon>Alphaproteobacteria</taxon>
        <taxon>Hyphomicrobiales</taxon>
        <taxon>Parvibaculaceae</taxon>
        <taxon>Tepidicaulis</taxon>
    </lineage>
</organism>
<proteinExistence type="predicted"/>
<sequence>MPLIKDGAFVEDKWTYADEEGPLPEGPVIVSLTRWHNEKEALAARTAPLGIKLLSGEEPKEIAGDLDKFAVIALDFPMFKNGRAYSYARLLRERYGYKGELRATGDVLRDQLFFMHRCGFDAYEVSQRITIDGWKEAMDEISVVYQPASDGRKTIFQARHGG</sequence>
<evidence type="ECO:0000313" key="1">
    <source>
        <dbReference type="EMBL" id="GAK45133.1"/>
    </source>
</evidence>
<gene>
    <name evidence="1" type="ORF">M2A_1632</name>
</gene>
<keyword evidence="2" id="KW-1185">Reference proteome</keyword>
<comment type="caution">
    <text evidence="1">The sequence shown here is derived from an EMBL/GenBank/DDBJ whole genome shotgun (WGS) entry which is preliminary data.</text>
</comment>
<dbReference type="eggNOG" id="COG3749">
    <property type="taxonomic scope" value="Bacteria"/>
</dbReference>
<protein>
    <submittedName>
        <fullName evidence="1">Conserved protein</fullName>
    </submittedName>
</protein>
<dbReference type="Proteomes" id="UP000028702">
    <property type="component" value="Unassembled WGS sequence"/>
</dbReference>
<dbReference type="InterPro" id="IPR008318">
    <property type="entry name" value="UCP030820"/>
</dbReference>
<evidence type="ECO:0000313" key="2">
    <source>
        <dbReference type="Proteomes" id="UP000028702"/>
    </source>
</evidence>